<dbReference type="PANTHER" id="PTHR34596:SF2">
    <property type="entry name" value="CHITOPORIN"/>
    <property type="match status" value="1"/>
</dbReference>
<feature type="chain" id="PRO_5001799138" evidence="4">
    <location>
        <begin position="28"/>
        <end position="413"/>
    </location>
</feature>
<evidence type="ECO:0000256" key="3">
    <source>
        <dbReference type="ARBA" id="ARBA00022729"/>
    </source>
</evidence>
<reference evidence="5 6" key="1">
    <citation type="submission" date="2014-07" db="EMBL/GenBank/DDBJ databases">
        <title>Draft Genome Sequences of Environmental Pseudomonas syringae strains.</title>
        <authorList>
            <person name="Baltrus D.A."/>
            <person name="Berge O."/>
            <person name="Morris C."/>
        </authorList>
    </citation>
    <scope>NUCLEOTIDE SEQUENCE [LARGE SCALE GENOMIC DNA]</scope>
    <source>
        <strain evidence="5 6">GAW0119</strain>
    </source>
</reference>
<dbReference type="GO" id="GO:0016020">
    <property type="term" value="C:membrane"/>
    <property type="evidence" value="ECO:0007669"/>
    <property type="project" value="InterPro"/>
</dbReference>
<feature type="signal peptide" evidence="4">
    <location>
        <begin position="1"/>
        <end position="27"/>
    </location>
</feature>
<proteinExistence type="inferred from homology"/>
<keyword evidence="3 4" id="KW-0732">Signal</keyword>
<comment type="similarity">
    <text evidence="1">Belongs to the outer membrane porin (Opr) (TC 1.B.25) family.</text>
</comment>
<evidence type="ECO:0000256" key="2">
    <source>
        <dbReference type="ARBA" id="ARBA00022448"/>
    </source>
</evidence>
<gene>
    <name evidence="5" type="ORF">IV01_02870</name>
</gene>
<dbReference type="InterPro" id="IPR005318">
    <property type="entry name" value="OM_porin_bac"/>
</dbReference>
<protein>
    <submittedName>
        <fullName evidence="5">Porin</fullName>
    </submittedName>
</protein>
<dbReference type="RefSeq" id="WP_032625853.1">
    <property type="nucleotide sequence ID" value="NZ_JPQU01000017.1"/>
</dbReference>
<dbReference type="Gene3D" id="2.40.160.10">
    <property type="entry name" value="Porin"/>
    <property type="match status" value="1"/>
</dbReference>
<dbReference type="PANTHER" id="PTHR34596">
    <property type="entry name" value="CHITOPORIN"/>
    <property type="match status" value="1"/>
</dbReference>
<name>A0A085VQ04_PSESX</name>
<evidence type="ECO:0000256" key="1">
    <source>
        <dbReference type="ARBA" id="ARBA00009075"/>
    </source>
</evidence>
<keyword evidence="6" id="KW-1185">Reference proteome</keyword>
<dbReference type="EMBL" id="JPQU01000017">
    <property type="protein sequence ID" value="KFE57517.1"/>
    <property type="molecule type" value="Genomic_DNA"/>
</dbReference>
<dbReference type="OrthoDB" id="6759120at2"/>
<dbReference type="AlphaFoldDB" id="A0A085VQ04"/>
<dbReference type="Proteomes" id="UP000028631">
    <property type="component" value="Unassembled WGS sequence"/>
</dbReference>
<dbReference type="Pfam" id="PF03573">
    <property type="entry name" value="OprD"/>
    <property type="match status" value="1"/>
</dbReference>
<keyword evidence="2" id="KW-0813">Transport</keyword>
<comment type="caution">
    <text evidence="5">The sequence shown here is derived from an EMBL/GenBank/DDBJ whole genome shotgun (WGS) entry which is preliminary data.</text>
</comment>
<accession>A0A085VQ04</accession>
<dbReference type="InterPro" id="IPR023614">
    <property type="entry name" value="Porin_dom_sf"/>
</dbReference>
<dbReference type="GO" id="GO:0015288">
    <property type="term" value="F:porin activity"/>
    <property type="evidence" value="ECO:0007669"/>
    <property type="project" value="TreeGrafter"/>
</dbReference>
<evidence type="ECO:0000256" key="4">
    <source>
        <dbReference type="SAM" id="SignalP"/>
    </source>
</evidence>
<dbReference type="PATRIC" id="fig|317.175.peg.601"/>
<sequence>MHKHPRTKTISLAVLAAGSSLPLWAQADFIKDSKASLTINNYYFNSDYRQPGATQSKREEWAQGFMLNYESGFTNGAVGFGLDAIGMLGIKLDSSRDHINTGLLSADNDGNPQDNYSELGLTAKARVSKSTLRVGTLLPKMPTVLSNESRLMPQTFRGAHLVSQEFAGLTLDGGRLTQNSLRNDSSSEDMIANGRAITGGQFTDKFNFGGARYQWNRNLMTSYNYGHLDNNYKQHIVNLVHSLPIGHGSLKSDLRYARSTNDGNTNVDNTALGAMFTYSVIGHGISLAYQKMKGDTGFPYINGTDEFLVNYAMLSPDYANPDEKSWQARYNYDFAALGIPGLTFMTRYVAGDGFERGDRGAKEWERNSEVAYAFQQGSLKNLSVKWRNGTYRSAGSSDIDQNRLILSYTLPLL</sequence>
<evidence type="ECO:0000313" key="5">
    <source>
        <dbReference type="EMBL" id="KFE57517.1"/>
    </source>
</evidence>
<organism evidence="5 6">
    <name type="scientific">Pseudomonas syringae</name>
    <dbReference type="NCBI Taxonomy" id="317"/>
    <lineage>
        <taxon>Bacteria</taxon>
        <taxon>Pseudomonadati</taxon>
        <taxon>Pseudomonadota</taxon>
        <taxon>Gammaproteobacteria</taxon>
        <taxon>Pseudomonadales</taxon>
        <taxon>Pseudomonadaceae</taxon>
        <taxon>Pseudomonas</taxon>
    </lineage>
</organism>
<evidence type="ECO:0000313" key="6">
    <source>
        <dbReference type="Proteomes" id="UP000028631"/>
    </source>
</evidence>